<protein>
    <submittedName>
        <fullName evidence="3">PEP-CTERM sorting domain-containing protein</fullName>
    </submittedName>
</protein>
<name>A0A6L8KGR5_9BURK</name>
<dbReference type="Proteomes" id="UP000479335">
    <property type="component" value="Unassembled WGS sequence"/>
</dbReference>
<keyword evidence="1" id="KW-0732">Signal</keyword>
<keyword evidence="4" id="KW-1185">Reference proteome</keyword>
<dbReference type="InterPro" id="IPR013320">
    <property type="entry name" value="ConA-like_dom_sf"/>
</dbReference>
<comment type="caution">
    <text evidence="3">The sequence shown here is derived from an EMBL/GenBank/DDBJ whole genome shotgun (WGS) entry which is preliminary data.</text>
</comment>
<dbReference type="Pfam" id="PF13385">
    <property type="entry name" value="Laminin_G_3"/>
    <property type="match status" value="1"/>
</dbReference>
<sequence length="230" mass="23820">MRKLIQIAALLAISGAAGAADHLYLLDGSAADALGGAALTSHGGTFGPTSYSFGPNQGLTLNDTLGSVYTIDMAVTFDTHSGWQKIVDFSALTSDTGMYTYGSNWNFYNVGDFGATTADGVASRLTLTRNAASVVTIYMNGSQVGTFNDAGGIANFGVNDANFFIDDYATSQREAAAGSVDYIRTYDRALDAREVASLAAPVPEPASGAMLAAGLGMLALIGGARRRKQD</sequence>
<dbReference type="SUPFAM" id="SSF49899">
    <property type="entry name" value="Concanavalin A-like lectins/glucanases"/>
    <property type="match status" value="1"/>
</dbReference>
<dbReference type="InterPro" id="IPR013424">
    <property type="entry name" value="Ice-binding_C"/>
</dbReference>
<proteinExistence type="predicted"/>
<feature type="chain" id="PRO_5026720445" evidence="1">
    <location>
        <begin position="20"/>
        <end position="230"/>
    </location>
</feature>
<dbReference type="Gene3D" id="2.60.120.200">
    <property type="match status" value="1"/>
</dbReference>
<accession>A0A6L8KGR5</accession>
<dbReference type="RefSeq" id="WP_161008487.1">
    <property type="nucleotide sequence ID" value="NZ_WWCN01000013.1"/>
</dbReference>
<dbReference type="EMBL" id="WWCN01000013">
    <property type="protein sequence ID" value="MYM25034.1"/>
    <property type="molecule type" value="Genomic_DNA"/>
</dbReference>
<organism evidence="3 4">
    <name type="scientific">Duganella flavida</name>
    <dbReference type="NCBI Taxonomy" id="2692175"/>
    <lineage>
        <taxon>Bacteria</taxon>
        <taxon>Pseudomonadati</taxon>
        <taxon>Pseudomonadota</taxon>
        <taxon>Betaproteobacteria</taxon>
        <taxon>Burkholderiales</taxon>
        <taxon>Oxalobacteraceae</taxon>
        <taxon>Telluria group</taxon>
        <taxon>Duganella</taxon>
    </lineage>
</organism>
<dbReference type="NCBIfam" id="TIGR02595">
    <property type="entry name" value="PEP_CTERM"/>
    <property type="match status" value="1"/>
</dbReference>
<evidence type="ECO:0000256" key="1">
    <source>
        <dbReference type="SAM" id="SignalP"/>
    </source>
</evidence>
<evidence type="ECO:0000259" key="2">
    <source>
        <dbReference type="Pfam" id="PF07589"/>
    </source>
</evidence>
<evidence type="ECO:0000313" key="3">
    <source>
        <dbReference type="EMBL" id="MYM25034.1"/>
    </source>
</evidence>
<dbReference type="AlphaFoldDB" id="A0A6L8KGR5"/>
<evidence type="ECO:0000313" key="4">
    <source>
        <dbReference type="Proteomes" id="UP000479335"/>
    </source>
</evidence>
<reference evidence="3 4" key="1">
    <citation type="submission" date="2019-12" db="EMBL/GenBank/DDBJ databases">
        <title>Novel species isolated from a subtropical stream in China.</title>
        <authorList>
            <person name="Lu H."/>
        </authorList>
    </citation>
    <scope>NUCLEOTIDE SEQUENCE [LARGE SCALE GENOMIC DNA]</scope>
    <source>
        <strain evidence="3 4">FT135W</strain>
    </source>
</reference>
<dbReference type="Pfam" id="PF07589">
    <property type="entry name" value="PEP-CTERM"/>
    <property type="match status" value="1"/>
</dbReference>
<feature type="domain" description="Ice-binding protein C-terminal" evidence="2">
    <location>
        <begin position="201"/>
        <end position="226"/>
    </location>
</feature>
<feature type="signal peptide" evidence="1">
    <location>
        <begin position="1"/>
        <end position="19"/>
    </location>
</feature>
<gene>
    <name evidence="3" type="ORF">GTP46_20620</name>
</gene>